<dbReference type="Proteomes" id="UP000716291">
    <property type="component" value="Unassembled WGS sequence"/>
</dbReference>
<accession>A0A9P6WY67</accession>
<proteinExistence type="predicted"/>
<dbReference type="PANTHER" id="PTHR47338">
    <property type="entry name" value="ZN(II)2CYS6 TRANSCRIPTION FACTOR (EUROFUNG)-RELATED"/>
    <property type="match status" value="1"/>
</dbReference>
<keyword evidence="4" id="KW-0804">Transcription</keyword>
<evidence type="ECO:0000259" key="7">
    <source>
        <dbReference type="PROSITE" id="PS50048"/>
    </source>
</evidence>
<evidence type="ECO:0000256" key="1">
    <source>
        <dbReference type="ARBA" id="ARBA00004123"/>
    </source>
</evidence>
<evidence type="ECO:0000313" key="9">
    <source>
        <dbReference type="Proteomes" id="UP000716291"/>
    </source>
</evidence>
<dbReference type="EMBL" id="JAANQT010003226">
    <property type="protein sequence ID" value="KAG1301281.1"/>
    <property type="molecule type" value="Genomic_DNA"/>
</dbReference>
<dbReference type="Pfam" id="PF00172">
    <property type="entry name" value="Zn_clus"/>
    <property type="match status" value="1"/>
</dbReference>
<dbReference type="Gene3D" id="4.10.240.10">
    <property type="entry name" value="Zn(2)-C6 fungal-type DNA-binding domain"/>
    <property type="match status" value="1"/>
</dbReference>
<dbReference type="InterPro" id="IPR036864">
    <property type="entry name" value="Zn2-C6_fun-type_DNA-bd_sf"/>
</dbReference>
<keyword evidence="5" id="KW-0539">Nucleus</keyword>
<dbReference type="GO" id="GO:0008270">
    <property type="term" value="F:zinc ion binding"/>
    <property type="evidence" value="ECO:0007669"/>
    <property type="project" value="InterPro"/>
</dbReference>
<evidence type="ECO:0000256" key="4">
    <source>
        <dbReference type="ARBA" id="ARBA00023163"/>
    </source>
</evidence>
<dbReference type="SUPFAM" id="SSF57701">
    <property type="entry name" value="Zn2/Cys6 DNA-binding domain"/>
    <property type="match status" value="1"/>
</dbReference>
<keyword evidence="3" id="KW-0805">Transcription regulation</keyword>
<evidence type="ECO:0000256" key="5">
    <source>
        <dbReference type="ARBA" id="ARBA00023242"/>
    </source>
</evidence>
<feature type="domain" description="Zn(2)-C6 fungal-type" evidence="7">
    <location>
        <begin position="12"/>
        <end position="44"/>
    </location>
</feature>
<sequence length="681" mass="77778">MEELDKPKRNKPCENCRKHRRKCNSDDTNSKCERCQRINAECVFKFTEKPPKLKQSVSTARQNELLNVIGALEQQTEELRLQLLQLKKEFHCSVCEGPDCKHKPWRLTISRGQKGIQVETTVKSLSDLETFVNEGLSFFRAAGTSIPTISDRGGRRMMDVTYPLMNIERVFKTLFRSMGRERAGSSLIPTNHFYQQFHYFKLKMVQNYFSCFGYLIPILPIPIYLPKLCGELDSLLANAVAFMAAYSPCNHADLSGFSYTRAQLADACRIAARKKLQDDLFEDEEPTPERCCALHLISLGNLFAFKGKEARTSSSLCWQMINQVKPIRPKCHEDEVQEQIRIRVFYIARYAEFMFLKNQDTPTGYAHTIAHVFLFPQPLTCELADQNIRESISCFLFLIRIMSISRYGADDESVLLGFFGGMLDNISSASIQKLEEVLLQFWEMLPSGLRVGKGPFEYMDPKVIRQCTLRPFALRANLVYYVYWLNLQSKVMQSPQKVRLSAHMYRMDGERALMITSICADAATKLYALLEDVAPCMFDMQWLSTTLDVLHLLSQSSDNLIRETARANTIVLSKIIQNQLQFGIYHKNSSMLIKTHTSSSDQYGSTLRCCSTSSCSNYSVGSSSSSINSHVTDSSCESTFTEDTNYNISIHSNSAYTAPYYTHLKDLLETYLIDNRIIKKL</sequence>
<dbReference type="PANTHER" id="PTHR47338:SF5">
    <property type="entry name" value="ZN(II)2CYS6 TRANSCRIPTION FACTOR (EUROFUNG)"/>
    <property type="match status" value="1"/>
</dbReference>
<comment type="subcellular location">
    <subcellularLocation>
        <location evidence="1">Nucleus</location>
    </subcellularLocation>
</comment>
<dbReference type="PROSITE" id="PS50048">
    <property type="entry name" value="ZN2_CY6_FUNGAL_2"/>
    <property type="match status" value="1"/>
</dbReference>
<comment type="caution">
    <text evidence="8">The sequence shown here is derived from an EMBL/GenBank/DDBJ whole genome shotgun (WGS) entry which is preliminary data.</text>
</comment>
<dbReference type="GO" id="GO:0005634">
    <property type="term" value="C:nucleus"/>
    <property type="evidence" value="ECO:0007669"/>
    <property type="project" value="UniProtKB-SubCell"/>
</dbReference>
<dbReference type="OrthoDB" id="2217145at2759"/>
<feature type="region of interest" description="Disordered" evidence="6">
    <location>
        <begin position="1"/>
        <end position="30"/>
    </location>
</feature>
<dbReference type="InterPro" id="IPR050815">
    <property type="entry name" value="TF_fung"/>
</dbReference>
<dbReference type="CDD" id="cd00067">
    <property type="entry name" value="GAL4"/>
    <property type="match status" value="1"/>
</dbReference>
<evidence type="ECO:0000256" key="2">
    <source>
        <dbReference type="ARBA" id="ARBA00022723"/>
    </source>
</evidence>
<dbReference type="GO" id="GO:0000981">
    <property type="term" value="F:DNA-binding transcription factor activity, RNA polymerase II-specific"/>
    <property type="evidence" value="ECO:0007669"/>
    <property type="project" value="InterPro"/>
</dbReference>
<dbReference type="AlphaFoldDB" id="A0A9P6WY67"/>
<evidence type="ECO:0000256" key="6">
    <source>
        <dbReference type="SAM" id="MobiDB-lite"/>
    </source>
</evidence>
<feature type="compositionally biased region" description="Basic and acidic residues" evidence="6">
    <location>
        <begin position="1"/>
        <end position="16"/>
    </location>
</feature>
<evidence type="ECO:0000313" key="8">
    <source>
        <dbReference type="EMBL" id="KAG1301281.1"/>
    </source>
</evidence>
<keyword evidence="2" id="KW-0479">Metal-binding</keyword>
<dbReference type="SMART" id="SM00066">
    <property type="entry name" value="GAL4"/>
    <property type="match status" value="1"/>
</dbReference>
<protein>
    <recommendedName>
        <fullName evidence="7">Zn(2)-C6 fungal-type domain-containing protein</fullName>
    </recommendedName>
</protein>
<keyword evidence="9" id="KW-1185">Reference proteome</keyword>
<dbReference type="CDD" id="cd12148">
    <property type="entry name" value="fungal_TF_MHR"/>
    <property type="match status" value="1"/>
</dbReference>
<gene>
    <name evidence="8" type="ORF">G6F64_011947</name>
</gene>
<organism evidence="8 9">
    <name type="scientific">Rhizopus oryzae</name>
    <name type="common">Mucormycosis agent</name>
    <name type="synonym">Rhizopus arrhizus var. delemar</name>
    <dbReference type="NCBI Taxonomy" id="64495"/>
    <lineage>
        <taxon>Eukaryota</taxon>
        <taxon>Fungi</taxon>
        <taxon>Fungi incertae sedis</taxon>
        <taxon>Mucoromycota</taxon>
        <taxon>Mucoromycotina</taxon>
        <taxon>Mucoromycetes</taxon>
        <taxon>Mucorales</taxon>
        <taxon>Mucorineae</taxon>
        <taxon>Rhizopodaceae</taxon>
        <taxon>Rhizopus</taxon>
    </lineage>
</organism>
<evidence type="ECO:0000256" key="3">
    <source>
        <dbReference type="ARBA" id="ARBA00023015"/>
    </source>
</evidence>
<name>A0A9P6WY67_RHIOR</name>
<reference evidence="8" key="1">
    <citation type="journal article" date="2020" name="Microb. Genom.">
        <title>Genetic diversity of clinical and environmental Mucorales isolates obtained from an investigation of mucormycosis cases among solid organ transplant recipients.</title>
        <authorList>
            <person name="Nguyen M.H."/>
            <person name="Kaul D."/>
            <person name="Muto C."/>
            <person name="Cheng S.J."/>
            <person name="Richter R.A."/>
            <person name="Bruno V.M."/>
            <person name="Liu G."/>
            <person name="Beyhan S."/>
            <person name="Sundermann A.J."/>
            <person name="Mounaud S."/>
            <person name="Pasculle A.W."/>
            <person name="Nierman W.C."/>
            <person name="Driscoll E."/>
            <person name="Cumbie R."/>
            <person name="Clancy C.J."/>
            <person name="Dupont C.L."/>
        </authorList>
    </citation>
    <scope>NUCLEOTIDE SEQUENCE</scope>
    <source>
        <strain evidence="8">GL11</strain>
    </source>
</reference>
<dbReference type="PROSITE" id="PS00463">
    <property type="entry name" value="ZN2_CY6_FUNGAL_1"/>
    <property type="match status" value="1"/>
</dbReference>
<dbReference type="InterPro" id="IPR001138">
    <property type="entry name" value="Zn2Cys6_DnaBD"/>
</dbReference>